<dbReference type="InterPro" id="IPR013783">
    <property type="entry name" value="Ig-like_fold"/>
</dbReference>
<dbReference type="EMBL" id="JACHFW010000003">
    <property type="protein sequence ID" value="MBB5263974.1"/>
    <property type="molecule type" value="Genomic_DNA"/>
</dbReference>
<organism evidence="1 2">
    <name type="scientific">Catenibacillus scindens</name>
    <dbReference type="NCBI Taxonomy" id="673271"/>
    <lineage>
        <taxon>Bacteria</taxon>
        <taxon>Bacillati</taxon>
        <taxon>Bacillota</taxon>
        <taxon>Clostridia</taxon>
        <taxon>Lachnospirales</taxon>
        <taxon>Lachnospiraceae</taxon>
        <taxon>Catenibacillus</taxon>
    </lineage>
</organism>
<gene>
    <name evidence="1" type="ORF">HNP82_001079</name>
</gene>
<evidence type="ECO:0000313" key="2">
    <source>
        <dbReference type="Proteomes" id="UP000543642"/>
    </source>
</evidence>
<dbReference type="Pfam" id="PF25788">
    <property type="entry name" value="Ig_Rha78A_N"/>
    <property type="match status" value="1"/>
</dbReference>
<evidence type="ECO:0000313" key="1">
    <source>
        <dbReference type="EMBL" id="MBB5263974.1"/>
    </source>
</evidence>
<keyword evidence="2" id="KW-1185">Reference proteome</keyword>
<dbReference type="Proteomes" id="UP000543642">
    <property type="component" value="Unassembled WGS sequence"/>
</dbReference>
<comment type="caution">
    <text evidence="1">The sequence shown here is derived from an EMBL/GenBank/DDBJ whole genome shotgun (WGS) entry which is preliminary data.</text>
</comment>
<accession>A0A7W8H8Y0</accession>
<dbReference type="AlphaFoldDB" id="A0A7W8H8Y0"/>
<dbReference type="RefSeq" id="WP_279288882.1">
    <property type="nucleotide sequence ID" value="NZ_JACHFW010000003.1"/>
</dbReference>
<dbReference type="Gene3D" id="2.60.40.10">
    <property type="entry name" value="Immunoglobulins"/>
    <property type="match status" value="1"/>
</dbReference>
<reference evidence="1 2" key="1">
    <citation type="submission" date="2020-08" db="EMBL/GenBank/DDBJ databases">
        <title>Genomic Encyclopedia of Type Strains, Phase IV (KMG-IV): sequencing the most valuable type-strain genomes for metagenomic binning, comparative biology and taxonomic classification.</title>
        <authorList>
            <person name="Goeker M."/>
        </authorList>
    </citation>
    <scope>NUCLEOTIDE SEQUENCE [LARGE SCALE GENOMIC DNA]</scope>
    <source>
        <strain evidence="1 2">DSM 106146</strain>
    </source>
</reference>
<name>A0A7W8H8Y0_9FIRM</name>
<protein>
    <submittedName>
        <fullName evidence="1">Uncharacterized protein</fullName>
    </submittedName>
</protein>
<proteinExistence type="predicted"/>
<sequence length="44" mass="5050">MKIFDCKTNHMTNPLGFYLGTPRVSWKVSDTEGKSQKNARIYVS</sequence>